<dbReference type="Gene3D" id="2.60.120.260">
    <property type="entry name" value="Galactose-binding domain-like"/>
    <property type="match status" value="1"/>
</dbReference>
<evidence type="ECO:0000256" key="1">
    <source>
        <dbReference type="SAM" id="SignalP"/>
    </source>
</evidence>
<dbReference type="RefSeq" id="WP_095509645.1">
    <property type="nucleotide sequence ID" value="NZ_MQWD01000001.1"/>
</dbReference>
<evidence type="ECO:0000313" key="3">
    <source>
        <dbReference type="EMBL" id="PAP76002.1"/>
    </source>
</evidence>
<gene>
    <name evidence="3" type="ORF">BSZ37_05875</name>
</gene>
<dbReference type="SUPFAM" id="SSF49785">
    <property type="entry name" value="Galactose-binding domain-like"/>
    <property type="match status" value="1"/>
</dbReference>
<feature type="chain" id="PRO_5013238775" description="Secretion system C-terminal sorting domain-containing protein" evidence="1">
    <location>
        <begin position="24"/>
        <end position="893"/>
    </location>
</feature>
<dbReference type="InterPro" id="IPR008979">
    <property type="entry name" value="Galactose-bd-like_sf"/>
</dbReference>
<reference evidence="3 4" key="1">
    <citation type="submission" date="2016-11" db="EMBL/GenBank/DDBJ databases">
        <title>Study of marine rhodopsin-containing bacteria.</title>
        <authorList>
            <person name="Yoshizawa S."/>
            <person name="Kumagai Y."/>
            <person name="Kogure K."/>
        </authorList>
    </citation>
    <scope>NUCLEOTIDE SEQUENCE [LARGE SCALE GENOMIC DNA]</scope>
    <source>
        <strain evidence="3 4">SAORIC-28</strain>
    </source>
</reference>
<dbReference type="AlphaFoldDB" id="A0A271IXS4"/>
<proteinExistence type="predicted"/>
<evidence type="ECO:0000259" key="2">
    <source>
        <dbReference type="Pfam" id="PF18962"/>
    </source>
</evidence>
<name>A0A271IXS4_9BACT</name>
<protein>
    <recommendedName>
        <fullName evidence="2">Secretion system C-terminal sorting domain-containing protein</fullName>
    </recommendedName>
</protein>
<dbReference type="EMBL" id="MQWD01000001">
    <property type="protein sequence ID" value="PAP76002.1"/>
    <property type="molecule type" value="Genomic_DNA"/>
</dbReference>
<dbReference type="Pfam" id="PF18962">
    <property type="entry name" value="Por_Secre_tail"/>
    <property type="match status" value="1"/>
</dbReference>
<feature type="signal peptide" evidence="1">
    <location>
        <begin position="1"/>
        <end position="23"/>
    </location>
</feature>
<dbReference type="SUPFAM" id="SSF51126">
    <property type="entry name" value="Pectin lyase-like"/>
    <property type="match status" value="1"/>
</dbReference>
<evidence type="ECO:0000313" key="4">
    <source>
        <dbReference type="Proteomes" id="UP000216339"/>
    </source>
</evidence>
<dbReference type="NCBIfam" id="TIGR04183">
    <property type="entry name" value="Por_Secre_tail"/>
    <property type="match status" value="1"/>
</dbReference>
<dbReference type="InterPro" id="IPR011050">
    <property type="entry name" value="Pectin_lyase_fold/virulence"/>
</dbReference>
<sequence length="893" mass="95874">MRLSYSTLALAALVAWAWPPAAAAQDYTVCPTTQAECLVDWDLNGDFVPENNALRNAIANDTDRPADRVYVLRRGGLYYNEDRIANAGFDLRLVGQTRDEADIIDLDCPPGETNPDNCDDFGPAVLQRVTRGDGSIDGVMIESSGDGNGGQVLKNVWLQGQGDQGALANYEPIVINSSNSYFEYDGVVFDRNDWHHLGFKAGGNDIYVRNSLFRNLSDSNPTQRYAGRAIRLEAGADTVAFENNSFFNLTSFPFQSEAAPVEYFVFNHNTLVNFGLTFNAGGIWKRAYIANNIMVNPFWQGESEDQYTAPDRADPFTGVFQIAQLPGRFGLEQDRRIVFANNNLYRQPEIESFYGTLDPVVRSQPIISDTTRGFFEADPEHRVFQNNTQLEPGLTTAPTDAATIAQMQEFIADAATPGAAQPWAVVYWDPGRSDNPLAINFPPPEDFTYSNTALLSAGTDGLPLGDLNWYPEAKEDYLANREDYITEIENLAGGGPREVAEVLQAEAEAGTVAGGAAVQTVAGTTDINLQNGTVSWSFDLGNTSDVTVGVRTVVSLGPSQDARGTRVFLDGVQLNTQNLYGETMYCREDFVAYDGTTDCAALSGGFPLPQDGSFAAAEFNSSNVVVFDGQNPDGAGALVLGPGTHTLRIAAGWGGDFFIRDVEITDDAGATLETLSTVEALATGTTLVCDEEVFCASGFQSVLLPAGGSTEVSITIPSGIGSAIPRLVYRSASGATGEIYVDGTKAGDLSFDATTDIATREAVAPEVTLGEGTHTVRIVSTSGDVELDYVLFNLYDGGGTAVEELPEGWALGTSFPNPTAGTATIRFALAESADVRLDVFDVLGRRVSTLADGLMSAGDHEVRLDARGLASGTYVYRLSTPVGIQARRLTIVR</sequence>
<organism evidence="3 4">
    <name type="scientific">Rubrivirga marina</name>
    <dbReference type="NCBI Taxonomy" id="1196024"/>
    <lineage>
        <taxon>Bacteria</taxon>
        <taxon>Pseudomonadati</taxon>
        <taxon>Rhodothermota</taxon>
        <taxon>Rhodothermia</taxon>
        <taxon>Rhodothermales</taxon>
        <taxon>Rubricoccaceae</taxon>
        <taxon>Rubrivirga</taxon>
    </lineage>
</organism>
<accession>A0A271IXS4</accession>
<keyword evidence="1" id="KW-0732">Signal</keyword>
<dbReference type="InterPro" id="IPR026444">
    <property type="entry name" value="Secre_tail"/>
</dbReference>
<dbReference type="Proteomes" id="UP000216339">
    <property type="component" value="Unassembled WGS sequence"/>
</dbReference>
<dbReference type="Gene3D" id="2.60.40.4070">
    <property type="match status" value="1"/>
</dbReference>
<keyword evidence="4" id="KW-1185">Reference proteome</keyword>
<feature type="domain" description="Secretion system C-terminal sorting" evidence="2">
    <location>
        <begin position="815"/>
        <end position="882"/>
    </location>
</feature>
<comment type="caution">
    <text evidence="3">The sequence shown here is derived from an EMBL/GenBank/DDBJ whole genome shotgun (WGS) entry which is preliminary data.</text>
</comment>
<dbReference type="OrthoDB" id="1522210at2"/>